<feature type="compositionally biased region" description="Low complexity" evidence="1">
    <location>
        <begin position="83"/>
        <end position="94"/>
    </location>
</feature>
<evidence type="ECO:0000313" key="2">
    <source>
        <dbReference type="EMBL" id="APG78173.1"/>
    </source>
</evidence>
<evidence type="ECO:0000256" key="1">
    <source>
        <dbReference type="SAM" id="MobiDB-lite"/>
    </source>
</evidence>
<name>A0A1L3KLD7_9VIRU</name>
<organism evidence="2 3">
    <name type="scientific">Beihai picobirnavirus 7</name>
    <dbReference type="NCBI Taxonomy" id="2849743"/>
    <lineage>
        <taxon>Viruses</taxon>
        <taxon>Riboviria</taxon>
        <taxon>Orthornavirae</taxon>
        <taxon>Pisuviricota</taxon>
        <taxon>Duplopiviricetes</taxon>
        <taxon>Durnavirales</taxon>
        <taxon>Picobirnaviridae</taxon>
        <taxon>Orthopicobirnavirus</taxon>
        <taxon>Orthopicobirnavirus beihaiense</taxon>
    </lineage>
</organism>
<reference evidence="2 3" key="1">
    <citation type="journal article" date="2016" name="Nature">
        <title>Redefining the invertebrate RNA virosphere.</title>
        <authorList>
            <person name="Shi M."/>
            <person name="Lin X.D."/>
            <person name="Tian J.H."/>
            <person name="Chen L.J."/>
            <person name="Chen X."/>
            <person name="Li C.X."/>
            <person name="Qin X.C."/>
            <person name="Li J."/>
            <person name="Cao J.P."/>
            <person name="Eden J.S."/>
            <person name="Buchmann J."/>
            <person name="Wang W."/>
            <person name="Xu J."/>
            <person name="Holmes E.C."/>
            <person name="Zhang Y.Z."/>
        </authorList>
    </citation>
    <scope>NUCLEOTIDE SEQUENCE [LARGE SCALE GENOMIC DNA]</scope>
    <source>
        <strain evidence="2 3">BHNXC57916</strain>
    </source>
</reference>
<dbReference type="OrthoDB" id="36538at10239"/>
<evidence type="ECO:0000313" key="3">
    <source>
        <dbReference type="Proteomes" id="UP000201407"/>
    </source>
</evidence>
<dbReference type="GeneID" id="30745615"/>
<keyword evidence="3" id="KW-1185">Reference proteome</keyword>
<feature type="compositionally biased region" description="Low complexity" evidence="1">
    <location>
        <begin position="42"/>
        <end position="55"/>
    </location>
</feature>
<proteinExistence type="predicted"/>
<feature type="compositionally biased region" description="Gly residues" evidence="1">
    <location>
        <begin position="176"/>
        <end position="192"/>
    </location>
</feature>
<sequence>MIYSKSINKVSLTKLAAKRFQDDPYVGMVLRQSPEFDSFDVNLRSNPSNSDSPRNMSRRKTSSNKKPKKKKPVQYNGPKAQRARAQAQASSLAQGPFNLPPAAFVPGAPGFRPATQPLLPVPTKGVGALDFAQSVVDGIGRGAAIVKTGADAIKAIDDATGGKLRPRRPRNPDRVGGSGGESDGSGGGGGGSKSTNLNNPNGGYSYTMMCNKPVSQKIEISTGVRSGLIVNPGEPNNDSDFSSLYIMSGNLLKKDSVDTSFRRHIETTIWPMVNQAVQYNLNFEYILSLTDFNNWFYDMTKALEVYYALDSVITYGEKVENNNPGSRYLREKITGPIRLKFNELRNILNNQAIPPRLIQLVRYMYQYYKFSELPGSPLYRLSPGFIFCNDANVGDDAYIHALNTAMLDKLITNLTSHSDVHNKIYKAMPEWHVSGKCLPPSCDTAYYDPSFRTFWFNSCTSYQVGNVVKYTRKGDGSSNFRYWLYTNNFDGLFFALGSFNKTTEEGTRPGLWTPPSDFSGIVGETNKTSVQCFHADKEIRRIVQLDGTYGKALQSDNILVPYQNLGGSGITIQLCHNQDGSTQVAQECTFNTYKQAVYEVTNWIFSI</sequence>
<dbReference type="EMBL" id="KX884063">
    <property type="protein sequence ID" value="APG78173.1"/>
    <property type="molecule type" value="Genomic_RNA"/>
</dbReference>
<accession>A0A1L3KLD7</accession>
<dbReference type="RefSeq" id="YP_009333348.1">
    <property type="nucleotide sequence ID" value="NC_032498.1"/>
</dbReference>
<dbReference type="KEGG" id="vg:30745615"/>
<feature type="region of interest" description="Disordered" evidence="1">
    <location>
        <begin position="37"/>
        <end position="94"/>
    </location>
</feature>
<dbReference type="Proteomes" id="UP000201407">
    <property type="component" value="Genome"/>
</dbReference>
<protein>
    <submittedName>
        <fullName evidence="2">Uncharacterized protein</fullName>
    </submittedName>
</protein>
<feature type="region of interest" description="Disordered" evidence="1">
    <location>
        <begin position="158"/>
        <end position="198"/>
    </location>
</feature>
<feature type="compositionally biased region" description="Basic residues" evidence="1">
    <location>
        <begin position="56"/>
        <end position="72"/>
    </location>
</feature>